<dbReference type="EMBL" id="BAAAYK010000023">
    <property type="protein sequence ID" value="GAA3353791.1"/>
    <property type="molecule type" value="Genomic_DNA"/>
</dbReference>
<dbReference type="NCBIfam" id="NF041216">
    <property type="entry name" value="CU044_2847_fam"/>
    <property type="match status" value="1"/>
</dbReference>
<dbReference type="Proteomes" id="UP001500483">
    <property type="component" value="Unassembled WGS sequence"/>
</dbReference>
<dbReference type="InterPro" id="IPR045794">
    <property type="entry name" value="Trypco1"/>
</dbReference>
<reference evidence="2" key="1">
    <citation type="journal article" date="2014" name="Int. J. Syst. Evol. Microbiol.">
        <title>Complete genome of a new Firmicutes species belonging to the dominant human colonic microbiota ('Ruminococcus bicirculans') reveals two chromosomes and a selective capacity to utilize plant glucans.</title>
        <authorList>
            <consortium name="NISC Comparative Sequencing Program"/>
            <person name="Wegmann U."/>
            <person name="Louis P."/>
            <person name="Goesmann A."/>
            <person name="Henrissat B."/>
            <person name="Duncan S.H."/>
            <person name="Flint H.J."/>
        </authorList>
    </citation>
    <scope>NUCLEOTIDE SEQUENCE</scope>
    <source>
        <strain evidence="2">JCM 9687</strain>
    </source>
</reference>
<accession>A0ABP6RJZ8</accession>
<protein>
    <recommendedName>
        <fullName evidence="1">Trypsin-co-occurring domain-containing protein</fullName>
    </recommendedName>
</protein>
<evidence type="ECO:0000313" key="4">
    <source>
        <dbReference type="Proteomes" id="UP001500483"/>
    </source>
</evidence>
<reference evidence="2" key="3">
    <citation type="submission" date="2023-12" db="EMBL/GenBank/DDBJ databases">
        <authorList>
            <person name="Sun Q."/>
            <person name="Inoue M."/>
        </authorList>
    </citation>
    <scope>NUCLEOTIDE SEQUENCE</scope>
    <source>
        <strain evidence="2">JCM 9687</strain>
    </source>
</reference>
<evidence type="ECO:0000313" key="2">
    <source>
        <dbReference type="EMBL" id="GAA3353791.1"/>
    </source>
</evidence>
<name>A0ABP6RJZ8_9PSEU</name>
<dbReference type="Pfam" id="PF19493">
    <property type="entry name" value="Trypco1"/>
    <property type="match status" value="1"/>
</dbReference>
<organism evidence="2 4">
    <name type="scientific">Saccharopolyspora gregorii</name>
    <dbReference type="NCBI Taxonomy" id="33914"/>
    <lineage>
        <taxon>Bacteria</taxon>
        <taxon>Bacillati</taxon>
        <taxon>Actinomycetota</taxon>
        <taxon>Actinomycetes</taxon>
        <taxon>Pseudonocardiales</taxon>
        <taxon>Pseudonocardiaceae</taxon>
        <taxon>Saccharopolyspora</taxon>
    </lineage>
</organism>
<keyword evidence="4" id="KW-1185">Reference proteome</keyword>
<evidence type="ECO:0000313" key="3">
    <source>
        <dbReference type="EMBL" id="GAA3362747.1"/>
    </source>
</evidence>
<feature type="domain" description="Trypsin-co-occurring" evidence="1">
    <location>
        <begin position="2"/>
        <end position="96"/>
    </location>
</feature>
<evidence type="ECO:0000259" key="1">
    <source>
        <dbReference type="Pfam" id="PF19493"/>
    </source>
</evidence>
<gene>
    <name evidence="2" type="ORF">GCM10020366_08280</name>
    <name evidence="3" type="ORF">GCM10020366_51930</name>
</gene>
<comment type="caution">
    <text evidence="2">The sequence shown here is derived from an EMBL/GenBank/DDBJ whole genome shotgun (WGS) entry which is preliminary data.</text>
</comment>
<dbReference type="EMBL" id="BAAAYK010000038">
    <property type="protein sequence ID" value="GAA3362747.1"/>
    <property type="molecule type" value="Genomic_DNA"/>
</dbReference>
<proteinExistence type="predicted"/>
<dbReference type="RefSeq" id="WP_258349331.1">
    <property type="nucleotide sequence ID" value="NZ_CP059556.1"/>
</dbReference>
<reference evidence="4" key="2">
    <citation type="journal article" date="2019" name="Int. J. Syst. Evol. Microbiol.">
        <title>The Global Catalogue of Microorganisms (GCM) 10K type strain sequencing project: providing services to taxonomists for standard genome sequencing and annotation.</title>
        <authorList>
            <consortium name="The Broad Institute Genomics Platform"/>
            <consortium name="The Broad Institute Genome Sequencing Center for Infectious Disease"/>
            <person name="Wu L."/>
            <person name="Ma J."/>
        </authorList>
    </citation>
    <scope>NUCLEOTIDE SEQUENCE [LARGE SCALE GENOMIC DNA]</scope>
    <source>
        <strain evidence="4">JCM 9687</strain>
    </source>
</reference>
<sequence length="100" mass="10615">MPLAGGGEVLIEAAEDASGAQRVGRGDVVRRATETLQESLGKVRPAAEAVLDEFRRMDTTPSKIKVQFGVKLTGEANLAVAKSSGEANFTVTLEWEPKDS</sequence>